<dbReference type="Gene3D" id="1.10.340.70">
    <property type="match status" value="1"/>
</dbReference>
<dbReference type="EMBL" id="SMMG02000006">
    <property type="protein sequence ID" value="KAA3468623.1"/>
    <property type="molecule type" value="Genomic_DNA"/>
</dbReference>
<gene>
    <name evidence="1" type="ORF">EPI10_014495</name>
</gene>
<dbReference type="OrthoDB" id="1001379at2759"/>
<evidence type="ECO:0000313" key="1">
    <source>
        <dbReference type="EMBL" id="KAA3468623.1"/>
    </source>
</evidence>
<organism evidence="1 2">
    <name type="scientific">Gossypium australe</name>
    <dbReference type="NCBI Taxonomy" id="47621"/>
    <lineage>
        <taxon>Eukaryota</taxon>
        <taxon>Viridiplantae</taxon>
        <taxon>Streptophyta</taxon>
        <taxon>Embryophyta</taxon>
        <taxon>Tracheophyta</taxon>
        <taxon>Spermatophyta</taxon>
        <taxon>Magnoliopsida</taxon>
        <taxon>eudicotyledons</taxon>
        <taxon>Gunneridae</taxon>
        <taxon>Pentapetalae</taxon>
        <taxon>rosids</taxon>
        <taxon>malvids</taxon>
        <taxon>Malvales</taxon>
        <taxon>Malvaceae</taxon>
        <taxon>Malvoideae</taxon>
        <taxon>Gossypium</taxon>
    </lineage>
</organism>
<protein>
    <submittedName>
        <fullName evidence="1">Retrovirus-related Pol polyprotein from transposon 17.6</fullName>
    </submittedName>
</protein>
<evidence type="ECO:0000313" key="2">
    <source>
        <dbReference type="Proteomes" id="UP000325315"/>
    </source>
</evidence>
<dbReference type="Proteomes" id="UP000325315">
    <property type="component" value="Unassembled WGS sequence"/>
</dbReference>
<dbReference type="AlphaFoldDB" id="A0A5B6VHM0"/>
<keyword evidence="2" id="KW-1185">Reference proteome</keyword>
<dbReference type="InterPro" id="IPR052160">
    <property type="entry name" value="Gypsy_RT_Integrase-like"/>
</dbReference>
<name>A0A5B6VHM0_9ROSI</name>
<accession>A0A5B6VHM0</accession>
<sequence>MKIKDQKGVENSVANHLNKINYLVTRNLPHGLSKPKRAKIKSESRPKWTARKILDSRLYWKYLFKDAYQFCKSCERCQRVGALTRNNEMPQVPILICEIFDV</sequence>
<reference evidence="2" key="1">
    <citation type="journal article" date="2019" name="Plant Biotechnol. J.">
        <title>Genome sequencing of the Australian wild diploid species Gossypium australe highlights disease resistance and delayed gland morphogenesis.</title>
        <authorList>
            <person name="Cai Y."/>
            <person name="Cai X."/>
            <person name="Wang Q."/>
            <person name="Wang P."/>
            <person name="Zhang Y."/>
            <person name="Cai C."/>
            <person name="Xu Y."/>
            <person name="Wang K."/>
            <person name="Zhou Z."/>
            <person name="Wang C."/>
            <person name="Geng S."/>
            <person name="Li B."/>
            <person name="Dong Q."/>
            <person name="Hou Y."/>
            <person name="Wang H."/>
            <person name="Ai P."/>
            <person name="Liu Z."/>
            <person name="Yi F."/>
            <person name="Sun M."/>
            <person name="An G."/>
            <person name="Cheng J."/>
            <person name="Zhang Y."/>
            <person name="Shi Q."/>
            <person name="Xie Y."/>
            <person name="Shi X."/>
            <person name="Chang Y."/>
            <person name="Huang F."/>
            <person name="Chen Y."/>
            <person name="Hong S."/>
            <person name="Mi L."/>
            <person name="Sun Q."/>
            <person name="Zhang L."/>
            <person name="Zhou B."/>
            <person name="Peng R."/>
            <person name="Zhang X."/>
            <person name="Liu F."/>
        </authorList>
    </citation>
    <scope>NUCLEOTIDE SEQUENCE [LARGE SCALE GENOMIC DNA]</scope>
    <source>
        <strain evidence="2">cv. PA1801</strain>
    </source>
</reference>
<proteinExistence type="predicted"/>
<comment type="caution">
    <text evidence="1">The sequence shown here is derived from an EMBL/GenBank/DDBJ whole genome shotgun (WGS) entry which is preliminary data.</text>
</comment>
<dbReference type="PANTHER" id="PTHR47266">
    <property type="entry name" value="ENDONUCLEASE-RELATED"/>
    <property type="match status" value="1"/>
</dbReference>